<evidence type="ECO:0000313" key="2">
    <source>
        <dbReference type="Proteomes" id="UP000183859"/>
    </source>
</evidence>
<accession>A0A1L3I8F7</accession>
<dbReference type="AlphaFoldDB" id="A0A1L3I8F7"/>
<dbReference type="KEGG" id="php:PhaeoP97_02976"/>
<dbReference type="Proteomes" id="UP000183859">
    <property type="component" value="Chromosome"/>
</dbReference>
<keyword evidence="2" id="KW-1185">Reference proteome</keyword>
<name>A0A1L3I8F7_9RHOB</name>
<protein>
    <submittedName>
        <fullName evidence="1">Uncharacterized protein</fullName>
    </submittedName>
</protein>
<gene>
    <name evidence="1" type="ORF">PhaeoP97_02976</name>
</gene>
<reference evidence="2" key="1">
    <citation type="submission" date="2016-07" db="EMBL/GenBank/DDBJ databases">
        <title>Phaeobacter portensis sp. nov., a tropodithietic acid producing bacterium isolated from a German harbor.</title>
        <authorList>
            <person name="Freese H.M."/>
            <person name="Bunk B."/>
            <person name="Breider S."/>
            <person name="Brinkhoff T."/>
        </authorList>
    </citation>
    <scope>NUCLEOTIDE SEQUENCE [LARGE SCALE GENOMIC DNA]</scope>
    <source>
        <strain evidence="2">P97</strain>
    </source>
</reference>
<evidence type="ECO:0000313" key="1">
    <source>
        <dbReference type="EMBL" id="APG48351.1"/>
    </source>
</evidence>
<dbReference type="EMBL" id="CP016364">
    <property type="protein sequence ID" value="APG48351.1"/>
    <property type="molecule type" value="Genomic_DNA"/>
</dbReference>
<sequence>MTHQPARQTSSVVACVSTILSANCAAEALAHLDQAWAYYTPEPRLSQLSPDAVTSTEGAVDYYAAA</sequence>
<organism evidence="1 2">
    <name type="scientific">Phaeobacter porticola</name>
    <dbReference type="NCBI Taxonomy" id="1844006"/>
    <lineage>
        <taxon>Bacteria</taxon>
        <taxon>Pseudomonadati</taxon>
        <taxon>Pseudomonadota</taxon>
        <taxon>Alphaproteobacteria</taxon>
        <taxon>Rhodobacterales</taxon>
        <taxon>Roseobacteraceae</taxon>
        <taxon>Phaeobacter</taxon>
    </lineage>
</organism>
<proteinExistence type="predicted"/>